<gene>
    <name evidence="2" type="ORF">PRZ03_23345</name>
</gene>
<evidence type="ECO:0000259" key="1">
    <source>
        <dbReference type="Pfam" id="PF07978"/>
    </source>
</evidence>
<dbReference type="Proteomes" id="UP001221189">
    <property type="component" value="Unassembled WGS sequence"/>
</dbReference>
<name>A0ABT5KM27_9BURK</name>
<evidence type="ECO:0000313" key="2">
    <source>
        <dbReference type="EMBL" id="MDC8774509.1"/>
    </source>
</evidence>
<dbReference type="SUPFAM" id="SSF54909">
    <property type="entry name" value="Dimeric alpha+beta barrel"/>
    <property type="match status" value="1"/>
</dbReference>
<accession>A0ABT5KM27</accession>
<keyword evidence="3" id="KW-1185">Reference proteome</keyword>
<dbReference type="Pfam" id="PF07978">
    <property type="entry name" value="NIPSNAP"/>
    <property type="match status" value="1"/>
</dbReference>
<evidence type="ECO:0000313" key="3">
    <source>
        <dbReference type="Proteomes" id="UP001221189"/>
    </source>
</evidence>
<dbReference type="InterPro" id="IPR012577">
    <property type="entry name" value="NIPSNAP"/>
</dbReference>
<dbReference type="EMBL" id="JAQQXT010000024">
    <property type="protein sequence ID" value="MDC8774509.1"/>
    <property type="molecule type" value="Genomic_DNA"/>
</dbReference>
<organism evidence="2 3">
    <name type="scientific">Roseateles albus</name>
    <dbReference type="NCBI Taxonomy" id="2987525"/>
    <lineage>
        <taxon>Bacteria</taxon>
        <taxon>Pseudomonadati</taxon>
        <taxon>Pseudomonadota</taxon>
        <taxon>Betaproteobacteria</taxon>
        <taxon>Burkholderiales</taxon>
        <taxon>Sphaerotilaceae</taxon>
        <taxon>Roseateles</taxon>
    </lineage>
</organism>
<dbReference type="Gene3D" id="3.30.70.100">
    <property type="match status" value="1"/>
</dbReference>
<reference evidence="2 3" key="1">
    <citation type="submission" date="2022-10" db="EMBL/GenBank/DDBJ databases">
        <title>Paucibacter sp. hw1 Genome sequencing.</title>
        <authorList>
            <person name="Park S."/>
        </authorList>
    </citation>
    <scope>NUCLEOTIDE SEQUENCE [LARGE SCALE GENOMIC DNA]</scope>
    <source>
        <strain evidence="3">hw1</strain>
    </source>
</reference>
<sequence>MRVIEIRSYRLRAGSRERFHQLVEQHSLPLMQAWGIDVLNYGPSLQDETGYFLMRAFADLAELDAVQAAFYASPGWRQGPREAIIELIESDSNVVLALSEAAIDGLRLKANQR</sequence>
<proteinExistence type="predicted"/>
<dbReference type="RefSeq" id="WP_273602503.1">
    <property type="nucleotide sequence ID" value="NZ_JAQQXT010000024.1"/>
</dbReference>
<feature type="domain" description="NIPSNAP" evidence="1">
    <location>
        <begin position="5"/>
        <end position="95"/>
    </location>
</feature>
<comment type="caution">
    <text evidence="2">The sequence shown here is derived from an EMBL/GenBank/DDBJ whole genome shotgun (WGS) entry which is preliminary data.</text>
</comment>
<protein>
    <submittedName>
        <fullName evidence="2">NIPSNAP family protein</fullName>
    </submittedName>
</protein>
<dbReference type="InterPro" id="IPR011008">
    <property type="entry name" value="Dimeric_a/b-barrel"/>
</dbReference>